<evidence type="ECO:0000313" key="5">
    <source>
        <dbReference type="Proteomes" id="UP000749559"/>
    </source>
</evidence>
<evidence type="ECO:0000313" key="4">
    <source>
        <dbReference type="EMBL" id="CAH1796185.1"/>
    </source>
</evidence>
<dbReference type="PANTHER" id="PTHR10605">
    <property type="entry name" value="HEPARAN SULFATE SULFOTRANSFERASE"/>
    <property type="match status" value="1"/>
</dbReference>
<feature type="compositionally biased region" description="Polar residues" evidence="3">
    <location>
        <begin position="137"/>
        <end position="147"/>
    </location>
</feature>
<keyword evidence="5" id="KW-1185">Reference proteome</keyword>
<evidence type="ECO:0000256" key="1">
    <source>
        <dbReference type="ARBA" id="ARBA00022679"/>
    </source>
</evidence>
<feature type="compositionally biased region" description="Basic and acidic residues" evidence="3">
    <location>
        <begin position="149"/>
        <end position="170"/>
    </location>
</feature>
<comment type="caution">
    <text evidence="4">The sequence shown here is derived from an EMBL/GenBank/DDBJ whole genome shotgun (WGS) entry which is preliminary data.</text>
</comment>
<accession>A0A8J1XTB4</accession>
<keyword evidence="2" id="KW-0325">Glycoprotein</keyword>
<evidence type="ECO:0000256" key="2">
    <source>
        <dbReference type="ARBA" id="ARBA00023180"/>
    </source>
</evidence>
<dbReference type="Proteomes" id="UP000749559">
    <property type="component" value="Unassembled WGS sequence"/>
</dbReference>
<dbReference type="InterPro" id="IPR027417">
    <property type="entry name" value="P-loop_NTPase"/>
</dbReference>
<dbReference type="GO" id="GO:0008467">
    <property type="term" value="F:[heparan sulfate]-glucosamine 3-sulfotransferase activity"/>
    <property type="evidence" value="ECO:0007669"/>
    <property type="project" value="TreeGrafter"/>
</dbReference>
<sequence>MVRHRTPTSIIVVGGILVLLSISYSLAPLRNVSKVSIGEVQGQLFILNQTDIGQIDEDEEDASRTQKNDGLFNTLEHVRERKQNSVTNDIVYDNNEHDNNMNTLPGNAQAEPEEGTSMDSDTKIDLSNIKPPDTDGFQHNNIESETQGESDKTDHKATNESKSGNRDNDKTNTTNLDSKLDNLYTVESKQGTDLDEIDNEDTYMYDKETEYEHSIEEETGNNTIETHLHRTKKFPGLIIIGIHKCGTYALSFFLGIHPNLKRTKETEIHFFDWRSEYKKGLDYYISQMPLTDHTQLGYEKTPGYFDLANPRDIYNANKDVKLAIIACDPLRRTMSHHLTKTLVFQKNVTYDGCILHKNGTLNTEGCPYIYRGHYATYFKRYLEVFPREQILVVSTDELKRDPITVIKKFETFLNLPKIVNDNMLYVDEASKQFCIKPEYWNKKFMRKYNGCMLRPDKHHDHPEIHPELVKKFTSHFRDRRVCTTNW</sequence>
<dbReference type="AlphaFoldDB" id="A0A8J1XTB4"/>
<reference evidence="4" key="1">
    <citation type="submission" date="2022-03" db="EMBL/GenBank/DDBJ databases">
        <authorList>
            <person name="Martin C."/>
        </authorList>
    </citation>
    <scope>NUCLEOTIDE SEQUENCE</scope>
</reference>
<gene>
    <name evidence="4" type="ORF">OFUS_LOCUS20625</name>
</gene>
<evidence type="ECO:0000256" key="3">
    <source>
        <dbReference type="SAM" id="MobiDB-lite"/>
    </source>
</evidence>
<name>A0A8J1XTB4_OWEFU</name>
<dbReference type="SUPFAM" id="SSF52540">
    <property type="entry name" value="P-loop containing nucleoside triphosphate hydrolases"/>
    <property type="match status" value="1"/>
</dbReference>
<dbReference type="Pfam" id="PF00685">
    <property type="entry name" value="Sulfotransfer_1"/>
    <property type="match status" value="1"/>
</dbReference>
<organism evidence="4 5">
    <name type="scientific">Owenia fusiformis</name>
    <name type="common">Polychaete worm</name>
    <dbReference type="NCBI Taxonomy" id="6347"/>
    <lineage>
        <taxon>Eukaryota</taxon>
        <taxon>Metazoa</taxon>
        <taxon>Spiralia</taxon>
        <taxon>Lophotrochozoa</taxon>
        <taxon>Annelida</taxon>
        <taxon>Polychaeta</taxon>
        <taxon>Sedentaria</taxon>
        <taxon>Canalipalpata</taxon>
        <taxon>Sabellida</taxon>
        <taxon>Oweniida</taxon>
        <taxon>Oweniidae</taxon>
        <taxon>Owenia</taxon>
    </lineage>
</organism>
<dbReference type="OrthoDB" id="411451at2759"/>
<dbReference type="InterPro" id="IPR037359">
    <property type="entry name" value="NST/OST"/>
</dbReference>
<dbReference type="PANTHER" id="PTHR10605:SF72">
    <property type="entry name" value="HEPARAN SULFATE 3-O SULFOTRANSFERASE-B, ISOFORM A"/>
    <property type="match status" value="1"/>
</dbReference>
<dbReference type="Gene3D" id="3.40.50.300">
    <property type="entry name" value="P-loop containing nucleotide triphosphate hydrolases"/>
    <property type="match status" value="1"/>
</dbReference>
<feature type="region of interest" description="Disordered" evidence="3">
    <location>
        <begin position="82"/>
        <end position="178"/>
    </location>
</feature>
<protein>
    <submittedName>
        <fullName evidence="4">Uncharacterized protein</fullName>
    </submittedName>
</protein>
<keyword evidence="1" id="KW-0808">Transferase</keyword>
<proteinExistence type="predicted"/>
<dbReference type="EMBL" id="CAIIXF020000010">
    <property type="protein sequence ID" value="CAH1796185.1"/>
    <property type="molecule type" value="Genomic_DNA"/>
</dbReference>
<dbReference type="InterPro" id="IPR000863">
    <property type="entry name" value="Sulfotransferase_dom"/>
</dbReference>